<evidence type="ECO:0000313" key="1">
    <source>
        <dbReference type="EMBL" id="KAI3775005.1"/>
    </source>
</evidence>
<accession>A0ACB9FV45</accession>
<dbReference type="Proteomes" id="UP001056120">
    <property type="component" value="Linkage Group LG16"/>
</dbReference>
<keyword evidence="2" id="KW-1185">Reference proteome</keyword>
<reference evidence="2" key="1">
    <citation type="journal article" date="2022" name="Mol. Ecol. Resour.">
        <title>The genomes of chicory, endive, great burdock and yacon provide insights into Asteraceae palaeo-polyploidization history and plant inulin production.</title>
        <authorList>
            <person name="Fan W."/>
            <person name="Wang S."/>
            <person name="Wang H."/>
            <person name="Wang A."/>
            <person name="Jiang F."/>
            <person name="Liu H."/>
            <person name="Zhao H."/>
            <person name="Xu D."/>
            <person name="Zhang Y."/>
        </authorList>
    </citation>
    <scope>NUCLEOTIDE SEQUENCE [LARGE SCALE GENOMIC DNA]</scope>
    <source>
        <strain evidence="2">cv. Yunnan</strain>
    </source>
</reference>
<evidence type="ECO:0000313" key="2">
    <source>
        <dbReference type="Proteomes" id="UP001056120"/>
    </source>
</evidence>
<proteinExistence type="predicted"/>
<name>A0ACB9FV45_9ASTR</name>
<gene>
    <name evidence="1" type="ORF">L1987_49573</name>
</gene>
<reference evidence="1 2" key="2">
    <citation type="journal article" date="2022" name="Mol. Ecol. Resour.">
        <title>The genomes of chicory, endive, great burdock and yacon provide insights into Asteraceae paleo-polyploidization history and plant inulin production.</title>
        <authorList>
            <person name="Fan W."/>
            <person name="Wang S."/>
            <person name="Wang H."/>
            <person name="Wang A."/>
            <person name="Jiang F."/>
            <person name="Liu H."/>
            <person name="Zhao H."/>
            <person name="Xu D."/>
            <person name="Zhang Y."/>
        </authorList>
    </citation>
    <scope>NUCLEOTIDE SEQUENCE [LARGE SCALE GENOMIC DNA]</scope>
    <source>
        <strain evidence="2">cv. Yunnan</strain>
        <tissue evidence="1">Leaves</tissue>
    </source>
</reference>
<dbReference type="EMBL" id="CM042033">
    <property type="protein sequence ID" value="KAI3775005.1"/>
    <property type="molecule type" value="Genomic_DNA"/>
</dbReference>
<comment type="caution">
    <text evidence="1">The sequence shown here is derived from an EMBL/GenBank/DDBJ whole genome shotgun (WGS) entry which is preliminary data.</text>
</comment>
<organism evidence="1 2">
    <name type="scientific">Smallanthus sonchifolius</name>
    <dbReference type="NCBI Taxonomy" id="185202"/>
    <lineage>
        <taxon>Eukaryota</taxon>
        <taxon>Viridiplantae</taxon>
        <taxon>Streptophyta</taxon>
        <taxon>Embryophyta</taxon>
        <taxon>Tracheophyta</taxon>
        <taxon>Spermatophyta</taxon>
        <taxon>Magnoliopsida</taxon>
        <taxon>eudicotyledons</taxon>
        <taxon>Gunneridae</taxon>
        <taxon>Pentapetalae</taxon>
        <taxon>asterids</taxon>
        <taxon>campanulids</taxon>
        <taxon>Asterales</taxon>
        <taxon>Asteraceae</taxon>
        <taxon>Asteroideae</taxon>
        <taxon>Heliantheae alliance</taxon>
        <taxon>Millerieae</taxon>
        <taxon>Smallanthus</taxon>
    </lineage>
</organism>
<sequence length="131" mass="14890">MQKLLYLAFPFGIRNPLMDIAQPSIFSHSCNFIPAEMDVIQSNEEEPKDTYHLAYMIYFLLGAGYLIQWNAFITAVDYFEYLYPTKHINKVFPIGYMSAALTETRMISNIAFVVLVSMVMISGLANGLVTD</sequence>
<protein>
    <submittedName>
        <fullName evidence="1">Uncharacterized protein</fullName>
    </submittedName>
</protein>